<keyword evidence="2" id="KW-1185">Reference proteome</keyword>
<dbReference type="EMBL" id="ATIB01000083">
    <property type="protein sequence ID" value="EQA98251.1"/>
    <property type="molecule type" value="Genomic_DNA"/>
</dbReference>
<evidence type="ECO:0000313" key="2">
    <source>
        <dbReference type="Proteomes" id="UP000015524"/>
    </source>
</evidence>
<dbReference type="Proteomes" id="UP000015524">
    <property type="component" value="Unassembled WGS sequence"/>
</dbReference>
<accession>T0GC74</accession>
<comment type="caution">
    <text evidence="1">The sequence shown here is derived from an EMBL/GenBank/DDBJ whole genome shotgun (WGS) entry which is preliminary data.</text>
</comment>
<evidence type="ECO:0000313" key="1">
    <source>
        <dbReference type="EMBL" id="EQA98251.1"/>
    </source>
</evidence>
<organism evidence="1 2">
    <name type="scientific">Sphingobium baderi LL03</name>
    <dbReference type="NCBI Taxonomy" id="1114964"/>
    <lineage>
        <taxon>Bacteria</taxon>
        <taxon>Pseudomonadati</taxon>
        <taxon>Pseudomonadota</taxon>
        <taxon>Alphaproteobacteria</taxon>
        <taxon>Sphingomonadales</taxon>
        <taxon>Sphingomonadaceae</taxon>
        <taxon>Sphingobium</taxon>
    </lineage>
</organism>
<dbReference type="RefSeq" id="WP_021246247.1">
    <property type="nucleotide sequence ID" value="NZ_ATIB01000083.1"/>
</dbReference>
<reference evidence="1 2" key="1">
    <citation type="journal article" date="2013" name="Genome Announc.">
        <title>Draft Genome Sequence of a Hexachlorocyclohexane-Degrading Bacterium, Sphingobium baderi Strain LL03T.</title>
        <authorList>
            <person name="Kaur J."/>
            <person name="Verma H."/>
            <person name="Tripathi C."/>
            <person name="Khurana J.P."/>
            <person name="Lal R."/>
        </authorList>
    </citation>
    <scope>NUCLEOTIDE SEQUENCE [LARGE SCALE GENOMIC DNA]</scope>
    <source>
        <strain evidence="1 2">LL03</strain>
    </source>
</reference>
<sequence>MEDDAALEGQTSLLDREIAPMSRTLERIRRGAYGECLQLWYSTSLEMLSNVAAMMFRTFFVDIVQDNIVTKSWRR</sequence>
<proteinExistence type="predicted"/>
<name>T0GC74_9SPHN</name>
<dbReference type="OrthoDB" id="7596274at2"/>
<dbReference type="AlphaFoldDB" id="T0GC74"/>
<gene>
    <name evidence="1" type="ORF">L485_18460</name>
</gene>
<protein>
    <submittedName>
        <fullName evidence="1">Uncharacterized protein</fullName>
    </submittedName>
</protein>